<dbReference type="EMBL" id="FMTS01000001">
    <property type="protein sequence ID" value="SCW37862.1"/>
    <property type="molecule type" value="Genomic_DNA"/>
</dbReference>
<accession>A0A1G4Q004</accession>
<evidence type="ECO:0000313" key="1">
    <source>
        <dbReference type="EMBL" id="SCW37862.1"/>
    </source>
</evidence>
<name>A0A1G4Q004_9CAUL</name>
<reference evidence="2" key="1">
    <citation type="submission" date="2016-10" db="EMBL/GenBank/DDBJ databases">
        <authorList>
            <person name="Varghese N."/>
            <person name="Submissions S."/>
        </authorList>
    </citation>
    <scope>NUCLEOTIDE SEQUENCE [LARGE SCALE GENOMIC DNA]</scope>
    <source>
        <strain evidence="2">CGMCC 1.3431</strain>
    </source>
</reference>
<proteinExistence type="predicted"/>
<sequence length="64" mass="6807">MTHSRSFTPHILAAFFVAVLLALVTASAWSHEQADRAAQAAASKIDVPTDEEAPVTDAIIETTN</sequence>
<dbReference type="AlphaFoldDB" id="A0A1G4Q004"/>
<dbReference type="STRING" id="260084.SAMN02927928_0804"/>
<evidence type="ECO:0000313" key="2">
    <source>
        <dbReference type="Proteomes" id="UP000199150"/>
    </source>
</evidence>
<dbReference type="RefSeq" id="WP_090643918.1">
    <property type="nucleotide sequence ID" value="NZ_CBCRYE010000001.1"/>
</dbReference>
<gene>
    <name evidence="1" type="ORF">SAMN02927928_0804</name>
</gene>
<protein>
    <submittedName>
        <fullName evidence="1">Uncharacterized protein</fullName>
    </submittedName>
</protein>
<dbReference type="Proteomes" id="UP000199150">
    <property type="component" value="Unassembled WGS sequence"/>
</dbReference>
<keyword evidence="2" id="KW-1185">Reference proteome</keyword>
<organism evidence="1 2">
    <name type="scientific">Asticcacaulis taihuensis</name>
    <dbReference type="NCBI Taxonomy" id="260084"/>
    <lineage>
        <taxon>Bacteria</taxon>
        <taxon>Pseudomonadati</taxon>
        <taxon>Pseudomonadota</taxon>
        <taxon>Alphaproteobacteria</taxon>
        <taxon>Caulobacterales</taxon>
        <taxon>Caulobacteraceae</taxon>
        <taxon>Asticcacaulis</taxon>
    </lineage>
</organism>